<dbReference type="PROSITE" id="PS50110">
    <property type="entry name" value="RESPONSE_REGULATORY"/>
    <property type="match status" value="1"/>
</dbReference>
<feature type="modified residue" description="4-aspartylphosphate" evidence="4">
    <location>
        <position position="55"/>
    </location>
</feature>
<dbReference type="Gene3D" id="1.10.10.60">
    <property type="entry name" value="Homeodomain-like"/>
    <property type="match status" value="2"/>
</dbReference>
<reference evidence="7 8" key="1">
    <citation type="submission" date="2019-10" db="EMBL/GenBank/DDBJ databases">
        <title>Description of Paenibacillus pedi sp. nov.</title>
        <authorList>
            <person name="Carlier A."/>
            <person name="Qi S."/>
        </authorList>
    </citation>
    <scope>NUCLEOTIDE SEQUENCE [LARGE SCALE GENOMIC DNA]</scope>
    <source>
        <strain evidence="7 8">LMG 31457</strain>
    </source>
</reference>
<dbReference type="CDD" id="cd17536">
    <property type="entry name" value="REC_YesN-like"/>
    <property type="match status" value="1"/>
</dbReference>
<dbReference type="PANTHER" id="PTHR43280">
    <property type="entry name" value="ARAC-FAMILY TRANSCRIPTIONAL REGULATOR"/>
    <property type="match status" value="1"/>
</dbReference>
<proteinExistence type="predicted"/>
<dbReference type="SUPFAM" id="SSF52172">
    <property type="entry name" value="CheY-like"/>
    <property type="match status" value="1"/>
</dbReference>
<keyword evidence="4" id="KW-0597">Phosphoprotein</keyword>
<comment type="caution">
    <text evidence="7">The sequence shown here is derived from an EMBL/GenBank/DDBJ whole genome shotgun (WGS) entry which is preliminary data.</text>
</comment>
<evidence type="ECO:0000256" key="2">
    <source>
        <dbReference type="ARBA" id="ARBA00023125"/>
    </source>
</evidence>
<sequence>MINVVVVEDKHPILRSIVRKIENYSPDLNIAGQFTDGRSALQAIKQLKPHLVFTDIRMPGIDGLKLIAEVKALAPETTFIIISGHEEFDYARQAIQLGVVEYLLKPVTEQSIRDILDKTVPSILMNKQAAEYRIISHAIKRWSSPSQVEYEDLSYESFFVMLICAGSLSKLFIDVANPLHDIWLRTDLKALLSARFPSLQPYWIMDGESMNEAVIVFSSTREQAIDLQAIANYLMEKLSHSNIPATVAISNRVITLSKLKLEYQITRTALRKYLLFGQSSIVFAEDVKWHSPHEPLRKQIYDEQKLVSLFKGRKKKLFFMEIESMLQSWEMSGMTQNAIEDCLYQILYACSKSIVGKPPTDSDLKLELDEVISISNDYPSLLRNTSFLFENVFLQIEHTEPSPKIVKDIMEQVDAYFQRHMSDEISVNDIADRVNLNLSYLSREFKKYKGITPIEYLTQLRIDKAKQLLADESNLKFKDIAPLVGFSNQYYFSRVFKFITGITPTEYKNSRFKITASEYNKSTIE</sequence>
<feature type="domain" description="Response regulatory" evidence="6">
    <location>
        <begin position="3"/>
        <end position="120"/>
    </location>
</feature>
<organism evidence="7 8">
    <name type="scientific">Paenibacillus planticolens</name>
    <dbReference type="NCBI Taxonomy" id="2654976"/>
    <lineage>
        <taxon>Bacteria</taxon>
        <taxon>Bacillati</taxon>
        <taxon>Bacillota</taxon>
        <taxon>Bacilli</taxon>
        <taxon>Bacillales</taxon>
        <taxon>Paenibacillaceae</taxon>
        <taxon>Paenibacillus</taxon>
    </lineage>
</organism>
<dbReference type="Gene3D" id="3.40.50.2300">
    <property type="match status" value="1"/>
</dbReference>
<feature type="domain" description="HTH araC/xylS-type" evidence="5">
    <location>
        <begin position="411"/>
        <end position="510"/>
    </location>
</feature>
<dbReference type="SUPFAM" id="SSF46689">
    <property type="entry name" value="Homeodomain-like"/>
    <property type="match status" value="2"/>
</dbReference>
<dbReference type="PROSITE" id="PS01124">
    <property type="entry name" value="HTH_ARAC_FAMILY_2"/>
    <property type="match status" value="1"/>
</dbReference>
<name>A0ABX1ZNT6_9BACL</name>
<dbReference type="Pfam" id="PF00072">
    <property type="entry name" value="Response_reg"/>
    <property type="match status" value="1"/>
</dbReference>
<accession>A0ABX1ZNT6</accession>
<dbReference type="InterPro" id="IPR001789">
    <property type="entry name" value="Sig_transdc_resp-reg_receiver"/>
</dbReference>
<dbReference type="Proteomes" id="UP000618579">
    <property type="component" value="Unassembled WGS sequence"/>
</dbReference>
<dbReference type="InterPro" id="IPR011006">
    <property type="entry name" value="CheY-like_superfamily"/>
</dbReference>
<keyword evidence="2" id="KW-0238">DNA-binding</keyword>
<evidence type="ECO:0000313" key="8">
    <source>
        <dbReference type="Proteomes" id="UP000618579"/>
    </source>
</evidence>
<dbReference type="SMART" id="SM00342">
    <property type="entry name" value="HTH_ARAC"/>
    <property type="match status" value="1"/>
</dbReference>
<evidence type="ECO:0000259" key="5">
    <source>
        <dbReference type="PROSITE" id="PS01124"/>
    </source>
</evidence>
<dbReference type="SMART" id="SM00448">
    <property type="entry name" value="REC"/>
    <property type="match status" value="1"/>
</dbReference>
<dbReference type="InterPro" id="IPR018060">
    <property type="entry name" value="HTH_AraC"/>
</dbReference>
<gene>
    <name evidence="7" type="ORF">GC097_17240</name>
</gene>
<evidence type="ECO:0000256" key="4">
    <source>
        <dbReference type="PROSITE-ProRule" id="PRU00169"/>
    </source>
</evidence>
<dbReference type="InterPro" id="IPR009057">
    <property type="entry name" value="Homeodomain-like_sf"/>
</dbReference>
<keyword evidence="8" id="KW-1185">Reference proteome</keyword>
<dbReference type="RefSeq" id="WP_171684577.1">
    <property type="nucleotide sequence ID" value="NZ_WHNZ01000039.1"/>
</dbReference>
<evidence type="ECO:0000259" key="6">
    <source>
        <dbReference type="PROSITE" id="PS50110"/>
    </source>
</evidence>
<evidence type="ECO:0000313" key="7">
    <source>
        <dbReference type="EMBL" id="NOV01764.1"/>
    </source>
</evidence>
<dbReference type="EMBL" id="WHNZ01000039">
    <property type="protein sequence ID" value="NOV01764.1"/>
    <property type="molecule type" value="Genomic_DNA"/>
</dbReference>
<dbReference type="PANTHER" id="PTHR43280:SF28">
    <property type="entry name" value="HTH-TYPE TRANSCRIPTIONAL ACTIVATOR RHAS"/>
    <property type="match status" value="1"/>
</dbReference>
<evidence type="ECO:0000256" key="3">
    <source>
        <dbReference type="ARBA" id="ARBA00023163"/>
    </source>
</evidence>
<protein>
    <submittedName>
        <fullName evidence="7">Response regulator</fullName>
    </submittedName>
</protein>
<keyword evidence="1" id="KW-0805">Transcription regulation</keyword>
<keyword evidence="3" id="KW-0804">Transcription</keyword>
<evidence type="ECO:0000256" key="1">
    <source>
        <dbReference type="ARBA" id="ARBA00023015"/>
    </source>
</evidence>
<dbReference type="Pfam" id="PF12833">
    <property type="entry name" value="HTH_18"/>
    <property type="match status" value="1"/>
</dbReference>